<accession>A0A368DVV2</accession>
<proteinExistence type="predicted"/>
<dbReference type="Proteomes" id="UP000252132">
    <property type="component" value="Unassembled WGS sequence"/>
</dbReference>
<evidence type="ECO:0000313" key="2">
    <source>
        <dbReference type="EMBL" id="RCL75331.1"/>
    </source>
</evidence>
<dbReference type="PANTHER" id="PTHR34595">
    <property type="entry name" value="BLR5612 PROTEIN"/>
    <property type="match status" value="1"/>
</dbReference>
<name>A0A368DVV2_9PROT</name>
<dbReference type="InterPro" id="IPR051680">
    <property type="entry name" value="ATP-dep_Glu-Cys_Ligase-2"/>
</dbReference>
<protein>
    <submittedName>
        <fullName evidence="2">Alpha-E domain-containing protein</fullName>
    </submittedName>
</protein>
<evidence type="ECO:0000313" key="3">
    <source>
        <dbReference type="Proteomes" id="UP000252132"/>
    </source>
</evidence>
<dbReference type="Pfam" id="PF04168">
    <property type="entry name" value="Alpha-E"/>
    <property type="match status" value="1"/>
</dbReference>
<dbReference type="EMBL" id="QOQF01000035">
    <property type="protein sequence ID" value="RCL75331.1"/>
    <property type="molecule type" value="Genomic_DNA"/>
</dbReference>
<dbReference type="PANTHER" id="PTHR34595:SF7">
    <property type="entry name" value="SLL1039 PROTEIN"/>
    <property type="match status" value="1"/>
</dbReference>
<feature type="domain" description="DUF403" evidence="1">
    <location>
        <begin position="1"/>
        <end position="309"/>
    </location>
</feature>
<gene>
    <name evidence="2" type="ORF">DBW69_06435</name>
</gene>
<dbReference type="AlphaFoldDB" id="A0A368DVV2"/>
<organism evidence="2 3">
    <name type="scientific">PS1 clade bacterium</name>
    <dbReference type="NCBI Taxonomy" id="2175152"/>
    <lineage>
        <taxon>Bacteria</taxon>
        <taxon>Pseudomonadati</taxon>
        <taxon>Pseudomonadota</taxon>
        <taxon>Alphaproteobacteria</taxon>
        <taxon>PS1 clade</taxon>
    </lineage>
</organism>
<evidence type="ECO:0000259" key="1">
    <source>
        <dbReference type="Pfam" id="PF04168"/>
    </source>
</evidence>
<reference evidence="2 3" key="1">
    <citation type="journal article" date="2018" name="Microbiome">
        <title>Fine metagenomic profile of the Mediterranean stratified and mixed water columns revealed by assembly and recruitment.</title>
        <authorList>
            <person name="Haro-Moreno J.M."/>
            <person name="Lopez-Perez M."/>
            <person name="De La Torre J.R."/>
            <person name="Picazo A."/>
            <person name="Camacho A."/>
            <person name="Rodriguez-Valera F."/>
        </authorList>
    </citation>
    <scope>NUCLEOTIDE SEQUENCE [LARGE SCALE GENOMIC DNA]</scope>
    <source>
        <strain evidence="2">MED-G55</strain>
    </source>
</reference>
<dbReference type="InterPro" id="IPR007296">
    <property type="entry name" value="DUF403"/>
</dbReference>
<sequence length="313" mass="35885">MLGRLANNLFWMSRYLERAENNARLLETYLRRGLSETYTEVDDWLAILAITGQSASYDKKIGEHDQTAIINFILREKDDPASVLNLVKQGRQNARIVRTALTRETWQAINDFWLSLQNSLARPAVRNDLPLILAKVREGNSLVRGAIDGTMLRNDIYHFIRLGTFIERSDNTARHISSRYNVFLPSSYEGVEGVSMLKFEMILDAVGVMRAYKWLNKGQIEPDGVVKFLLADSTMPRSLVYCYQDIIRQLVSLETDYEQPYKAVKLATKIQSDLTTTSNETFKLDDLLNFTSMFISENAALSMLVEKEFKFNP</sequence>
<comment type="caution">
    <text evidence="2">The sequence shown here is derived from an EMBL/GenBank/DDBJ whole genome shotgun (WGS) entry which is preliminary data.</text>
</comment>